<dbReference type="Gene3D" id="3.10.129.10">
    <property type="entry name" value="Hotdog Thioesterase"/>
    <property type="match status" value="1"/>
</dbReference>
<dbReference type="CDD" id="cd03443">
    <property type="entry name" value="PaaI_thioesterase"/>
    <property type="match status" value="1"/>
</dbReference>
<dbReference type="InterPro" id="IPR006683">
    <property type="entry name" value="Thioestr_dom"/>
</dbReference>
<evidence type="ECO:0000256" key="13">
    <source>
        <dbReference type="ARBA" id="ARBA00035852"/>
    </source>
</evidence>
<reference evidence="26" key="1">
    <citation type="submission" date="2023-08" db="EMBL/GenBank/DDBJ databases">
        <authorList>
            <person name="Messyasz A."/>
            <person name="Mannisto M.K."/>
            <person name="Kerkhof L.J."/>
            <person name="Haggblom M."/>
        </authorList>
    </citation>
    <scope>NUCLEOTIDE SEQUENCE</scope>
    <source>
        <strain evidence="26">X5P6</strain>
    </source>
</reference>
<evidence type="ECO:0000256" key="4">
    <source>
        <dbReference type="ARBA" id="ARBA00022475"/>
    </source>
</evidence>
<dbReference type="GO" id="GO:0005737">
    <property type="term" value="C:cytoplasm"/>
    <property type="evidence" value="ECO:0007669"/>
    <property type="project" value="UniProtKB-SubCell"/>
</dbReference>
<dbReference type="GO" id="GO:0006631">
    <property type="term" value="P:fatty acid metabolic process"/>
    <property type="evidence" value="ECO:0007669"/>
    <property type="project" value="UniProtKB-KW"/>
</dbReference>
<dbReference type="PANTHER" id="PTHR12418">
    <property type="entry name" value="ACYL-COENZYME A THIOESTERASE THEM4"/>
    <property type="match status" value="1"/>
</dbReference>
<evidence type="ECO:0000256" key="23">
    <source>
        <dbReference type="ARBA" id="ARBA00048180"/>
    </source>
</evidence>
<dbReference type="GO" id="GO:0016020">
    <property type="term" value="C:membrane"/>
    <property type="evidence" value="ECO:0007669"/>
    <property type="project" value="UniProtKB-SubCell"/>
</dbReference>
<keyword evidence="12" id="KW-0966">Cell projection</keyword>
<comment type="catalytic activity">
    <reaction evidence="20">
        <text>hexadecanoyl-CoA + H2O = hexadecanoate + CoA + H(+)</text>
        <dbReference type="Rhea" id="RHEA:16645"/>
        <dbReference type="ChEBI" id="CHEBI:7896"/>
        <dbReference type="ChEBI" id="CHEBI:15377"/>
        <dbReference type="ChEBI" id="CHEBI:15378"/>
        <dbReference type="ChEBI" id="CHEBI:57287"/>
        <dbReference type="ChEBI" id="CHEBI:57379"/>
        <dbReference type="EC" id="3.1.2.2"/>
    </reaction>
    <physiologicalReaction direction="left-to-right" evidence="20">
        <dbReference type="Rhea" id="RHEA:16646"/>
    </physiologicalReaction>
</comment>
<dbReference type="SUPFAM" id="SSF54637">
    <property type="entry name" value="Thioesterase/thiol ester dehydrase-isomerase"/>
    <property type="match status" value="1"/>
</dbReference>
<keyword evidence="6" id="KW-0053">Apoptosis</keyword>
<comment type="subcellular location">
    <subcellularLocation>
        <location evidence="3">Cell projection</location>
        <location evidence="3">Ruffle membrane</location>
    </subcellularLocation>
    <subcellularLocation>
        <location evidence="2">Cytoplasm</location>
    </subcellularLocation>
    <subcellularLocation>
        <location evidence="1">Membrane</location>
        <topology evidence="1">Peripheral membrane protein</topology>
    </subcellularLocation>
</comment>
<dbReference type="Pfam" id="PF03061">
    <property type="entry name" value="4HBT"/>
    <property type="match status" value="1"/>
</dbReference>
<comment type="catalytic activity">
    <reaction evidence="13">
        <text>(5Z,8Z,11Z,14Z)-eicosatetraenoyl-CoA + H2O = (5Z,8Z,11Z,14Z)-eicosatetraenoate + CoA + H(+)</text>
        <dbReference type="Rhea" id="RHEA:40151"/>
        <dbReference type="ChEBI" id="CHEBI:15377"/>
        <dbReference type="ChEBI" id="CHEBI:15378"/>
        <dbReference type="ChEBI" id="CHEBI:32395"/>
        <dbReference type="ChEBI" id="CHEBI:57287"/>
        <dbReference type="ChEBI" id="CHEBI:57368"/>
    </reaction>
    <physiologicalReaction direction="left-to-right" evidence="13">
        <dbReference type="Rhea" id="RHEA:40152"/>
    </physiologicalReaction>
</comment>
<dbReference type="EC" id="3.1.2.2" evidence="16"/>
<evidence type="ECO:0000256" key="15">
    <source>
        <dbReference type="ARBA" id="ARBA00038456"/>
    </source>
</evidence>
<comment type="catalytic activity">
    <reaction evidence="14">
        <text>(9Z)-octadecenoyl-CoA + H2O = (9Z)-octadecenoate + CoA + H(+)</text>
        <dbReference type="Rhea" id="RHEA:40139"/>
        <dbReference type="ChEBI" id="CHEBI:15377"/>
        <dbReference type="ChEBI" id="CHEBI:15378"/>
        <dbReference type="ChEBI" id="CHEBI:30823"/>
        <dbReference type="ChEBI" id="CHEBI:57287"/>
        <dbReference type="ChEBI" id="CHEBI:57387"/>
    </reaction>
    <physiologicalReaction direction="left-to-right" evidence="14">
        <dbReference type="Rhea" id="RHEA:40140"/>
    </physiologicalReaction>
</comment>
<evidence type="ECO:0000256" key="17">
    <source>
        <dbReference type="ARBA" id="ARBA00040123"/>
    </source>
</evidence>
<dbReference type="RefSeq" id="WP_353062621.1">
    <property type="nucleotide sequence ID" value="NZ_CP132942.1"/>
</dbReference>
<reference evidence="26" key="2">
    <citation type="journal article" date="2024" name="Environ. Microbiol.">
        <title>Genome analysis and description of Tunturibacter gen. nov. expands the diversity of Terriglobia in tundra soils.</title>
        <authorList>
            <person name="Messyasz A."/>
            <person name="Mannisto M.K."/>
            <person name="Kerkhof L.J."/>
            <person name="Haggblom M.M."/>
        </authorList>
    </citation>
    <scope>NUCLEOTIDE SEQUENCE</scope>
    <source>
        <strain evidence="26">X5P6</strain>
    </source>
</reference>
<evidence type="ECO:0000256" key="20">
    <source>
        <dbReference type="ARBA" id="ARBA00047734"/>
    </source>
</evidence>
<evidence type="ECO:0000256" key="8">
    <source>
        <dbReference type="ARBA" id="ARBA00022832"/>
    </source>
</evidence>
<dbReference type="KEGG" id="tpsc:RBB77_15145"/>
<evidence type="ECO:0000256" key="22">
    <source>
        <dbReference type="ARBA" id="ARBA00048074"/>
    </source>
</evidence>
<dbReference type="GO" id="GO:0016790">
    <property type="term" value="F:thiolester hydrolase activity"/>
    <property type="evidence" value="ECO:0007669"/>
    <property type="project" value="UniProtKB-ARBA"/>
</dbReference>
<dbReference type="InterPro" id="IPR052365">
    <property type="entry name" value="THEM4/THEM5_acyl-CoA_thioest"/>
</dbReference>
<organism evidence="26">
    <name type="scientific">Tunturiibacter psychrotolerans</name>
    <dbReference type="NCBI Taxonomy" id="3069686"/>
    <lineage>
        <taxon>Bacteria</taxon>
        <taxon>Pseudomonadati</taxon>
        <taxon>Acidobacteriota</taxon>
        <taxon>Terriglobia</taxon>
        <taxon>Terriglobales</taxon>
        <taxon>Acidobacteriaceae</taxon>
        <taxon>Tunturiibacter</taxon>
    </lineage>
</organism>
<comment type="catalytic activity">
    <reaction evidence="23">
        <text>tetradecanoyl-CoA + H2O = tetradecanoate + CoA + H(+)</text>
        <dbReference type="Rhea" id="RHEA:40119"/>
        <dbReference type="ChEBI" id="CHEBI:15377"/>
        <dbReference type="ChEBI" id="CHEBI:15378"/>
        <dbReference type="ChEBI" id="CHEBI:30807"/>
        <dbReference type="ChEBI" id="CHEBI:57287"/>
        <dbReference type="ChEBI" id="CHEBI:57385"/>
    </reaction>
    <physiologicalReaction direction="left-to-right" evidence="23">
        <dbReference type="Rhea" id="RHEA:40120"/>
    </physiologicalReaction>
</comment>
<keyword evidence="4" id="KW-1003">Cell membrane</keyword>
<evidence type="ECO:0000256" key="3">
    <source>
        <dbReference type="ARBA" id="ARBA00004632"/>
    </source>
</evidence>
<evidence type="ECO:0000256" key="5">
    <source>
        <dbReference type="ARBA" id="ARBA00022490"/>
    </source>
</evidence>
<keyword evidence="5" id="KW-0963">Cytoplasm</keyword>
<evidence type="ECO:0000256" key="19">
    <source>
        <dbReference type="ARBA" id="ARBA00047588"/>
    </source>
</evidence>
<evidence type="ECO:0000256" key="18">
    <source>
        <dbReference type="ARBA" id="ARBA00043210"/>
    </source>
</evidence>
<protein>
    <recommendedName>
        <fullName evidence="17">Acyl-coenzyme A thioesterase THEM4</fullName>
        <ecNumber evidence="16">3.1.2.2</ecNumber>
    </recommendedName>
    <alternativeName>
        <fullName evidence="18">Thioesterase superfamily member 4</fullName>
    </alternativeName>
</protein>
<evidence type="ECO:0000256" key="24">
    <source>
        <dbReference type="SAM" id="MobiDB-lite"/>
    </source>
</evidence>
<accession>A0AAU7ZKN5</accession>
<sequence length="180" mass="19690">MTEPERNSETSDNARHTPISMDGNPTIDERANHCFGCGPANPQGLHLTFTTDTSNPEAITATCHFQLDRMHEGPPGHIHGGIVAALLDEAMSKLNRPLNVLAMTRHMEIDYLRPVPLYQPLVLIGRHLNRPAKDGTPGRKLFHQAEIQHSDGTVLARSKGLFIAIDEKLLFAAGITPPPA</sequence>
<evidence type="ECO:0000256" key="14">
    <source>
        <dbReference type="ARBA" id="ARBA00037002"/>
    </source>
</evidence>
<evidence type="ECO:0000256" key="21">
    <source>
        <dbReference type="ARBA" id="ARBA00047969"/>
    </source>
</evidence>
<gene>
    <name evidence="26" type="ORF">RBB77_15145</name>
</gene>
<keyword evidence="8" id="KW-0276">Fatty acid metabolism</keyword>
<keyword evidence="9" id="KW-0809">Transit peptide</keyword>
<feature type="compositionally biased region" description="Basic and acidic residues" evidence="24">
    <location>
        <begin position="1"/>
        <end position="15"/>
    </location>
</feature>
<dbReference type="AlphaFoldDB" id="A0AAU7ZKN5"/>
<dbReference type="EMBL" id="CP132942">
    <property type="protein sequence ID" value="XCB31779.1"/>
    <property type="molecule type" value="Genomic_DNA"/>
</dbReference>
<keyword evidence="7 26" id="KW-0378">Hydrolase</keyword>
<evidence type="ECO:0000256" key="9">
    <source>
        <dbReference type="ARBA" id="ARBA00022946"/>
    </source>
</evidence>
<keyword evidence="10" id="KW-0443">Lipid metabolism</keyword>
<comment type="catalytic activity">
    <reaction evidence="22">
        <text>dodecanoyl-CoA + H2O = dodecanoate + CoA + H(+)</text>
        <dbReference type="Rhea" id="RHEA:30135"/>
        <dbReference type="ChEBI" id="CHEBI:15377"/>
        <dbReference type="ChEBI" id="CHEBI:15378"/>
        <dbReference type="ChEBI" id="CHEBI:18262"/>
        <dbReference type="ChEBI" id="CHEBI:57287"/>
        <dbReference type="ChEBI" id="CHEBI:57375"/>
    </reaction>
    <physiologicalReaction direction="left-to-right" evidence="22">
        <dbReference type="Rhea" id="RHEA:30136"/>
    </physiologicalReaction>
</comment>
<feature type="domain" description="Thioesterase" evidence="25">
    <location>
        <begin position="76"/>
        <end position="126"/>
    </location>
</feature>
<evidence type="ECO:0000313" key="26">
    <source>
        <dbReference type="EMBL" id="XCB31779.1"/>
    </source>
</evidence>
<evidence type="ECO:0000256" key="10">
    <source>
        <dbReference type="ARBA" id="ARBA00023098"/>
    </source>
</evidence>
<feature type="region of interest" description="Disordered" evidence="24">
    <location>
        <begin position="1"/>
        <end position="25"/>
    </location>
</feature>
<comment type="catalytic activity">
    <reaction evidence="21">
        <text>decanoyl-CoA + H2O = decanoate + CoA + H(+)</text>
        <dbReference type="Rhea" id="RHEA:40059"/>
        <dbReference type="ChEBI" id="CHEBI:15377"/>
        <dbReference type="ChEBI" id="CHEBI:15378"/>
        <dbReference type="ChEBI" id="CHEBI:27689"/>
        <dbReference type="ChEBI" id="CHEBI:57287"/>
        <dbReference type="ChEBI" id="CHEBI:61430"/>
    </reaction>
    <physiologicalReaction direction="left-to-right" evidence="21">
        <dbReference type="Rhea" id="RHEA:40060"/>
    </physiologicalReaction>
</comment>
<dbReference type="InterPro" id="IPR029069">
    <property type="entry name" value="HotDog_dom_sf"/>
</dbReference>
<evidence type="ECO:0000256" key="16">
    <source>
        <dbReference type="ARBA" id="ARBA00038848"/>
    </source>
</evidence>
<evidence type="ECO:0000256" key="12">
    <source>
        <dbReference type="ARBA" id="ARBA00023273"/>
    </source>
</evidence>
<evidence type="ECO:0000259" key="25">
    <source>
        <dbReference type="Pfam" id="PF03061"/>
    </source>
</evidence>
<evidence type="ECO:0000256" key="7">
    <source>
        <dbReference type="ARBA" id="ARBA00022801"/>
    </source>
</evidence>
<keyword evidence="11" id="KW-0472">Membrane</keyword>
<name>A0AAU7ZKN5_9BACT</name>
<evidence type="ECO:0000256" key="11">
    <source>
        <dbReference type="ARBA" id="ARBA00023136"/>
    </source>
</evidence>
<evidence type="ECO:0000256" key="1">
    <source>
        <dbReference type="ARBA" id="ARBA00004170"/>
    </source>
</evidence>
<evidence type="ECO:0000256" key="6">
    <source>
        <dbReference type="ARBA" id="ARBA00022703"/>
    </source>
</evidence>
<comment type="similarity">
    <text evidence="15">Belongs to the THEM4/THEM5 thioesterase family.</text>
</comment>
<evidence type="ECO:0000256" key="2">
    <source>
        <dbReference type="ARBA" id="ARBA00004496"/>
    </source>
</evidence>
<dbReference type="PANTHER" id="PTHR12418:SF19">
    <property type="entry name" value="ACYL-COENZYME A THIOESTERASE THEM4"/>
    <property type="match status" value="1"/>
</dbReference>
<comment type="catalytic activity">
    <reaction evidence="19">
        <text>octanoyl-CoA + H2O = octanoate + CoA + H(+)</text>
        <dbReference type="Rhea" id="RHEA:30143"/>
        <dbReference type="ChEBI" id="CHEBI:15377"/>
        <dbReference type="ChEBI" id="CHEBI:15378"/>
        <dbReference type="ChEBI" id="CHEBI:25646"/>
        <dbReference type="ChEBI" id="CHEBI:57287"/>
        <dbReference type="ChEBI" id="CHEBI:57386"/>
    </reaction>
    <physiologicalReaction direction="left-to-right" evidence="19">
        <dbReference type="Rhea" id="RHEA:30144"/>
    </physiologicalReaction>
</comment>
<proteinExistence type="inferred from homology"/>